<accession>A0A2T6G4G0</accession>
<organism evidence="7 8">
    <name type="scientific">Paenibacillus elgii</name>
    <dbReference type="NCBI Taxonomy" id="189691"/>
    <lineage>
        <taxon>Bacteria</taxon>
        <taxon>Bacillati</taxon>
        <taxon>Bacillota</taxon>
        <taxon>Bacilli</taxon>
        <taxon>Bacillales</taxon>
        <taxon>Paenibacillaceae</taxon>
        <taxon>Paenibacillus</taxon>
    </lineage>
</organism>
<keyword evidence="2" id="KW-0805">Transcription regulation</keyword>
<sequence length="209" mass="24758">MHDRFLRIGLFFIRKNEPKSPVICLIVITTRLGGEQELTDRELFDTYRRDVYYLCHYMLHNAADAEDICQEVFLKAFQTDRQGVERIKPWLLRIAVNMCKSHLDRRKRGVLKELKHFLLERRRDSEAADEALERKENELETERWLRALPVKNRTVMTLRYIHELSLQEIAETLNIPPGTVRSRLNRGLRQMRKESGINNPNLKGAECLE</sequence>
<dbReference type="InterPro" id="IPR036388">
    <property type="entry name" value="WH-like_DNA-bd_sf"/>
</dbReference>
<dbReference type="InterPro" id="IPR039425">
    <property type="entry name" value="RNA_pol_sigma-70-like"/>
</dbReference>
<dbReference type="SUPFAM" id="SSF88659">
    <property type="entry name" value="Sigma3 and sigma4 domains of RNA polymerase sigma factors"/>
    <property type="match status" value="1"/>
</dbReference>
<proteinExistence type="inferred from homology"/>
<dbReference type="CDD" id="cd06171">
    <property type="entry name" value="Sigma70_r4"/>
    <property type="match status" value="1"/>
</dbReference>
<dbReference type="GO" id="GO:0006352">
    <property type="term" value="P:DNA-templated transcription initiation"/>
    <property type="evidence" value="ECO:0007669"/>
    <property type="project" value="InterPro"/>
</dbReference>
<evidence type="ECO:0000313" key="7">
    <source>
        <dbReference type="EMBL" id="PUA39044.1"/>
    </source>
</evidence>
<name>A0A2T6G4G0_9BACL</name>
<evidence type="ECO:0000313" key="8">
    <source>
        <dbReference type="Proteomes" id="UP000244184"/>
    </source>
</evidence>
<keyword evidence="4" id="KW-0804">Transcription</keyword>
<comment type="similarity">
    <text evidence="1">Belongs to the sigma-70 factor family. ECF subfamily.</text>
</comment>
<dbReference type="GO" id="GO:0003677">
    <property type="term" value="F:DNA binding"/>
    <property type="evidence" value="ECO:0007669"/>
    <property type="project" value="InterPro"/>
</dbReference>
<dbReference type="AlphaFoldDB" id="A0A2T6G4G0"/>
<dbReference type="PANTHER" id="PTHR43133">
    <property type="entry name" value="RNA POLYMERASE ECF-TYPE SIGMA FACTO"/>
    <property type="match status" value="1"/>
</dbReference>
<comment type="caution">
    <text evidence="7">The sequence shown here is derived from an EMBL/GenBank/DDBJ whole genome shotgun (WGS) entry which is preliminary data.</text>
</comment>
<protein>
    <submittedName>
        <fullName evidence="7">RNA polymerase sigma factor</fullName>
    </submittedName>
</protein>
<dbReference type="InterPro" id="IPR013324">
    <property type="entry name" value="RNA_pol_sigma_r3/r4-like"/>
</dbReference>
<dbReference type="Proteomes" id="UP000244184">
    <property type="component" value="Unassembled WGS sequence"/>
</dbReference>
<evidence type="ECO:0000259" key="6">
    <source>
        <dbReference type="Pfam" id="PF08281"/>
    </source>
</evidence>
<dbReference type="Gene3D" id="1.10.1740.10">
    <property type="match status" value="1"/>
</dbReference>
<evidence type="ECO:0000256" key="1">
    <source>
        <dbReference type="ARBA" id="ARBA00010641"/>
    </source>
</evidence>
<dbReference type="SUPFAM" id="SSF88946">
    <property type="entry name" value="Sigma2 domain of RNA polymerase sigma factors"/>
    <property type="match status" value="1"/>
</dbReference>
<feature type="domain" description="RNA polymerase sigma-70 region 2" evidence="5">
    <location>
        <begin position="43"/>
        <end position="108"/>
    </location>
</feature>
<dbReference type="InterPro" id="IPR007627">
    <property type="entry name" value="RNA_pol_sigma70_r2"/>
</dbReference>
<dbReference type="InterPro" id="IPR014284">
    <property type="entry name" value="RNA_pol_sigma-70_dom"/>
</dbReference>
<evidence type="ECO:0000256" key="2">
    <source>
        <dbReference type="ARBA" id="ARBA00023015"/>
    </source>
</evidence>
<dbReference type="InterPro" id="IPR013249">
    <property type="entry name" value="RNA_pol_sigma70_r4_t2"/>
</dbReference>
<evidence type="ECO:0000256" key="3">
    <source>
        <dbReference type="ARBA" id="ARBA00023082"/>
    </source>
</evidence>
<dbReference type="GO" id="GO:0016987">
    <property type="term" value="F:sigma factor activity"/>
    <property type="evidence" value="ECO:0007669"/>
    <property type="project" value="UniProtKB-KW"/>
</dbReference>
<evidence type="ECO:0000259" key="5">
    <source>
        <dbReference type="Pfam" id="PF04542"/>
    </source>
</evidence>
<dbReference type="Pfam" id="PF08281">
    <property type="entry name" value="Sigma70_r4_2"/>
    <property type="match status" value="1"/>
</dbReference>
<dbReference type="PANTHER" id="PTHR43133:SF51">
    <property type="entry name" value="RNA POLYMERASE SIGMA FACTOR"/>
    <property type="match status" value="1"/>
</dbReference>
<dbReference type="NCBIfam" id="TIGR02937">
    <property type="entry name" value="sigma70-ECF"/>
    <property type="match status" value="1"/>
</dbReference>
<evidence type="ECO:0000256" key="4">
    <source>
        <dbReference type="ARBA" id="ARBA00023163"/>
    </source>
</evidence>
<reference evidence="7 8" key="1">
    <citation type="submission" date="2018-03" db="EMBL/GenBank/DDBJ databases">
        <title>Genome sequence of Paenibacillus elgii strain AC13 an antimicrobial compound producing bacteria.</title>
        <authorList>
            <person name="Kurokawa A.S."/>
            <person name="Araujo J.F."/>
            <person name="Costa R.A."/>
            <person name="Ortega D.B."/>
            <person name="Pires A.S."/>
            <person name="Pappas G.J.Jr."/>
            <person name="Franco O.L."/>
            <person name="Barreto C."/>
            <person name="Magalhaes B.S."/>
            <person name="Kruger R.H."/>
        </authorList>
    </citation>
    <scope>NUCLEOTIDE SEQUENCE [LARGE SCALE GENOMIC DNA]</scope>
    <source>
        <strain evidence="7 8">AC13</strain>
    </source>
</reference>
<dbReference type="Gene3D" id="1.10.10.10">
    <property type="entry name" value="Winged helix-like DNA-binding domain superfamily/Winged helix DNA-binding domain"/>
    <property type="match status" value="1"/>
</dbReference>
<feature type="domain" description="RNA polymerase sigma factor 70 region 4 type 2" evidence="6">
    <location>
        <begin position="145"/>
        <end position="191"/>
    </location>
</feature>
<keyword evidence="3" id="KW-0731">Sigma factor</keyword>
<dbReference type="InterPro" id="IPR013325">
    <property type="entry name" value="RNA_pol_sigma_r2"/>
</dbReference>
<gene>
    <name evidence="7" type="ORF">C8Z91_11260</name>
</gene>
<dbReference type="EMBL" id="PYHP01000030">
    <property type="protein sequence ID" value="PUA39044.1"/>
    <property type="molecule type" value="Genomic_DNA"/>
</dbReference>
<dbReference type="Pfam" id="PF04542">
    <property type="entry name" value="Sigma70_r2"/>
    <property type="match status" value="1"/>
</dbReference>